<proteinExistence type="predicted"/>
<feature type="region of interest" description="Disordered" evidence="1">
    <location>
        <begin position="109"/>
        <end position="156"/>
    </location>
</feature>
<dbReference type="STRING" id="378806.STAUR_3229"/>
<evidence type="ECO:0000256" key="2">
    <source>
        <dbReference type="SAM" id="SignalP"/>
    </source>
</evidence>
<dbReference type="HOGENOM" id="CLU_510808_0_0_7"/>
<dbReference type="KEGG" id="sur:STAUR_3229"/>
<name>E3FWX0_STIAD</name>
<dbReference type="Proteomes" id="UP000001351">
    <property type="component" value="Chromosome"/>
</dbReference>
<dbReference type="PROSITE" id="PS51257">
    <property type="entry name" value="PROKAR_LIPOPROTEIN"/>
    <property type="match status" value="1"/>
</dbReference>
<reference evidence="3 4" key="1">
    <citation type="journal article" date="2011" name="Mol. Biol. Evol.">
        <title>Comparative genomic analysis of fruiting body formation in Myxococcales.</title>
        <authorList>
            <person name="Huntley S."/>
            <person name="Hamann N."/>
            <person name="Wegener-Feldbrugge S."/>
            <person name="Treuner-Lange A."/>
            <person name="Kube M."/>
            <person name="Reinhardt R."/>
            <person name="Klages S."/>
            <person name="Muller R."/>
            <person name="Ronning C.M."/>
            <person name="Nierman W.C."/>
            <person name="Sogaard-Andersen L."/>
        </authorList>
    </citation>
    <scope>NUCLEOTIDE SEQUENCE [LARGE SCALE GENOMIC DNA]</scope>
    <source>
        <strain evidence="3 4">DW4/3-1</strain>
    </source>
</reference>
<gene>
    <name evidence="3" type="ordered locus">STAUR_3229</name>
</gene>
<dbReference type="AlphaFoldDB" id="E3FWX0"/>
<dbReference type="EMBL" id="CP002271">
    <property type="protein sequence ID" value="ADO71021.1"/>
    <property type="molecule type" value="Genomic_DNA"/>
</dbReference>
<feature type="compositionally biased region" description="Low complexity" evidence="1">
    <location>
        <begin position="122"/>
        <end position="135"/>
    </location>
</feature>
<accession>E3FWX0</accession>
<evidence type="ECO:0000256" key="1">
    <source>
        <dbReference type="SAM" id="MobiDB-lite"/>
    </source>
</evidence>
<evidence type="ECO:0000313" key="4">
    <source>
        <dbReference type="Proteomes" id="UP000001351"/>
    </source>
</evidence>
<keyword evidence="4" id="KW-1185">Reference proteome</keyword>
<keyword evidence="2" id="KW-0732">Signal</keyword>
<evidence type="ECO:0000313" key="3">
    <source>
        <dbReference type="EMBL" id="ADO71021.1"/>
    </source>
</evidence>
<protein>
    <submittedName>
        <fullName evidence="3">Uncharacterized protein</fullName>
    </submittedName>
</protein>
<dbReference type="eggNOG" id="ENOG5034119">
    <property type="taxonomic scope" value="Bacteria"/>
</dbReference>
<organism evidence="3 4">
    <name type="scientific">Stigmatella aurantiaca (strain DW4/3-1)</name>
    <dbReference type="NCBI Taxonomy" id="378806"/>
    <lineage>
        <taxon>Bacteria</taxon>
        <taxon>Pseudomonadati</taxon>
        <taxon>Myxococcota</taxon>
        <taxon>Myxococcia</taxon>
        <taxon>Myxococcales</taxon>
        <taxon>Cystobacterineae</taxon>
        <taxon>Archangiaceae</taxon>
        <taxon>Stigmatella</taxon>
    </lineage>
</organism>
<sequence length="533" mass="57846">MKRWLSKWGAWASGMVACLVTCATVEEALAGNIEPPGAREWGRKTAHAQGLAAGGMKALASPPPPFGLASAPPIPTGTRLSEAFARPAVTLLPAVSSFHVAPLFAAVAPSDEDPSSDAAMLPAEATPSAEATPPEGQDPDAAVDESPPAEDTPGFLDHFELRHSNTLELRYDHFETPILGLKPKQNLGSVWLFSNETLICNFEVCNGSSLIFRPRLTWQFEPNVDPDFYFHELYLSVSAIPRVVVAVGSQVQGWGPGIFYSPTNRIFPETLFTTAQREPIRRRMVAVNVELLPEMTLFVMGARADDSDWGAEEPLRSYFASSRLEYQSQGEFPFTLGAVAGGGERFQPHGGLYFEILLSDAWTVGTEFSTSKGYSRKRDLNFGPPGLFLHEDAWGYDGLINVRYGLSSGGEIGAEVGVNEFALSGSAQEQLPTLYPLLLAGTSAGIGIHPFLDKRYALVHGRFPDLPPGKRVTLSTSLMYTNPSDSLIAAGELSFSYDSFKGFVSLALNFGPESSVQRFPFERFVRVGLSFTH</sequence>
<feature type="signal peptide" evidence="2">
    <location>
        <begin position="1"/>
        <end position="23"/>
    </location>
</feature>
<feature type="chain" id="PRO_5003169729" evidence="2">
    <location>
        <begin position="24"/>
        <end position="533"/>
    </location>
</feature>